<evidence type="ECO:0000313" key="8">
    <source>
        <dbReference type="EMBL" id="KAG2540510.1"/>
    </source>
</evidence>
<comment type="caution">
    <text evidence="8">The sequence shown here is derived from an EMBL/GenBank/DDBJ whole genome shotgun (WGS) entry which is preliminary data.</text>
</comment>
<keyword evidence="4 7" id="KW-1133">Transmembrane helix</keyword>
<dbReference type="Proteomes" id="UP000823388">
    <property type="component" value="Chromosome 9N"/>
</dbReference>
<evidence type="ECO:0008006" key="10">
    <source>
        <dbReference type="Google" id="ProtNLM"/>
    </source>
</evidence>
<dbReference type="GO" id="GO:0016020">
    <property type="term" value="C:membrane"/>
    <property type="evidence" value="ECO:0007669"/>
    <property type="project" value="UniProtKB-SubCell"/>
</dbReference>
<dbReference type="PANTHER" id="PTHR31621:SF66">
    <property type="entry name" value="PROTEIN DMP2"/>
    <property type="match status" value="1"/>
</dbReference>
<organism evidence="8 9">
    <name type="scientific">Panicum virgatum</name>
    <name type="common">Blackwell switchgrass</name>
    <dbReference type="NCBI Taxonomy" id="38727"/>
    <lineage>
        <taxon>Eukaryota</taxon>
        <taxon>Viridiplantae</taxon>
        <taxon>Streptophyta</taxon>
        <taxon>Embryophyta</taxon>
        <taxon>Tracheophyta</taxon>
        <taxon>Spermatophyta</taxon>
        <taxon>Magnoliopsida</taxon>
        <taxon>Liliopsida</taxon>
        <taxon>Poales</taxon>
        <taxon>Poaceae</taxon>
        <taxon>PACMAD clade</taxon>
        <taxon>Panicoideae</taxon>
        <taxon>Panicodae</taxon>
        <taxon>Paniceae</taxon>
        <taxon>Panicinae</taxon>
        <taxon>Panicum</taxon>
        <taxon>Panicum sect. Hiantes</taxon>
    </lineage>
</organism>
<comment type="subcellular location">
    <subcellularLocation>
        <location evidence="1">Membrane</location>
        <topology evidence="1">Multi-pass membrane protein</topology>
    </subcellularLocation>
</comment>
<sequence length="293" mass="31154">MHGTILSSNRFQLCSPVSARTQDHVMSRAASASIDPMIPSKAALLAYKSPAPFDPVATEHRSPEANKSAQTSSNCMLRSQQQLLASSSTGTEEDGPRPTMASPPARGVSVSVADRALRGVADLIKLLPSGTVFLFQFLTPLVTNNGHCAAANKALSGLLVALCGGFCAFSSFTDSYVGADGRVYYGVVTRRGLRTFSPDPDAAARDLSAYRLRAGDFVHAALSLLVFATIALLDADTVACLYPALEANERTMMAVLPPVVGAAAGYVFMVFPNNRHGIGYQPTRATEDFERKY</sequence>
<feature type="compositionally biased region" description="Polar residues" evidence="6">
    <location>
        <begin position="65"/>
        <end position="76"/>
    </location>
</feature>
<dbReference type="InterPro" id="IPR007770">
    <property type="entry name" value="DMP"/>
</dbReference>
<evidence type="ECO:0000256" key="4">
    <source>
        <dbReference type="ARBA" id="ARBA00022989"/>
    </source>
</evidence>
<feature type="transmembrane region" description="Helical" evidence="7">
    <location>
        <begin position="217"/>
        <end position="245"/>
    </location>
</feature>
<dbReference type="GO" id="GO:0010256">
    <property type="term" value="P:endomembrane system organization"/>
    <property type="evidence" value="ECO:0007669"/>
    <property type="project" value="TreeGrafter"/>
</dbReference>
<evidence type="ECO:0000256" key="1">
    <source>
        <dbReference type="ARBA" id="ARBA00004141"/>
    </source>
</evidence>
<accession>A0A8T0MTL9</accession>
<evidence type="ECO:0000256" key="2">
    <source>
        <dbReference type="ARBA" id="ARBA00008707"/>
    </source>
</evidence>
<dbReference type="PANTHER" id="PTHR31621">
    <property type="entry name" value="PROTEIN DMP3"/>
    <property type="match status" value="1"/>
</dbReference>
<evidence type="ECO:0000256" key="3">
    <source>
        <dbReference type="ARBA" id="ARBA00022692"/>
    </source>
</evidence>
<feature type="transmembrane region" description="Helical" evidence="7">
    <location>
        <begin position="251"/>
        <end position="271"/>
    </location>
</feature>
<evidence type="ECO:0000256" key="6">
    <source>
        <dbReference type="SAM" id="MobiDB-lite"/>
    </source>
</evidence>
<dbReference type="AlphaFoldDB" id="A0A8T0MTL9"/>
<feature type="region of interest" description="Disordered" evidence="6">
    <location>
        <begin position="55"/>
        <end position="107"/>
    </location>
</feature>
<keyword evidence="5 7" id="KW-0472">Membrane</keyword>
<evidence type="ECO:0000256" key="5">
    <source>
        <dbReference type="ARBA" id="ARBA00023136"/>
    </source>
</evidence>
<dbReference type="GO" id="GO:0005737">
    <property type="term" value="C:cytoplasm"/>
    <property type="evidence" value="ECO:0007669"/>
    <property type="project" value="UniProtKB-ARBA"/>
</dbReference>
<reference evidence="8" key="1">
    <citation type="submission" date="2020-05" db="EMBL/GenBank/DDBJ databases">
        <title>WGS assembly of Panicum virgatum.</title>
        <authorList>
            <person name="Lovell J.T."/>
            <person name="Jenkins J."/>
            <person name="Shu S."/>
            <person name="Juenger T.E."/>
            <person name="Schmutz J."/>
        </authorList>
    </citation>
    <scope>NUCLEOTIDE SEQUENCE</scope>
    <source>
        <strain evidence="8">AP13</strain>
    </source>
</reference>
<keyword evidence="9" id="KW-1185">Reference proteome</keyword>
<dbReference type="EMBL" id="CM029054">
    <property type="protein sequence ID" value="KAG2540510.1"/>
    <property type="molecule type" value="Genomic_DNA"/>
</dbReference>
<protein>
    <recommendedName>
        <fullName evidence="10">DUF679 domain membrane protein 2</fullName>
    </recommendedName>
</protein>
<gene>
    <name evidence="8" type="ORF">PVAP13_9NG557200</name>
</gene>
<dbReference type="Pfam" id="PF05078">
    <property type="entry name" value="DUF679"/>
    <property type="match status" value="1"/>
</dbReference>
<evidence type="ECO:0000256" key="7">
    <source>
        <dbReference type="SAM" id="Phobius"/>
    </source>
</evidence>
<feature type="compositionally biased region" description="Low complexity" evidence="6">
    <location>
        <begin position="77"/>
        <end position="88"/>
    </location>
</feature>
<comment type="similarity">
    <text evidence="2">Belongs to the plant DMP1 protein family.</text>
</comment>
<proteinExistence type="inferred from homology"/>
<name>A0A8T0MTL9_PANVG</name>
<evidence type="ECO:0000313" key="9">
    <source>
        <dbReference type="Proteomes" id="UP000823388"/>
    </source>
</evidence>
<keyword evidence="3 7" id="KW-0812">Transmembrane</keyword>